<dbReference type="InterPro" id="IPR007554">
    <property type="entry name" value="Glycerophosphate_synth"/>
</dbReference>
<proteinExistence type="inferred from homology"/>
<dbReference type="PROSITE" id="PS50293">
    <property type="entry name" value="TPR_REGION"/>
    <property type="match status" value="1"/>
</dbReference>
<dbReference type="Pfam" id="PF13432">
    <property type="entry name" value="TPR_16"/>
    <property type="match status" value="4"/>
</dbReference>
<reference evidence="9" key="1">
    <citation type="submission" date="2022-09" db="EMBL/GenBank/DDBJ databases">
        <title>Novel species in genus Arthrobacter.</title>
        <authorList>
            <person name="Liu Y."/>
        </authorList>
    </citation>
    <scope>NUCLEOTIDE SEQUENCE</scope>
    <source>
        <strain evidence="9">Zg-Y815</strain>
    </source>
</reference>
<protein>
    <submittedName>
        <fullName evidence="9">CDP-glycerol glycerophosphotransferase family protein</fullName>
    </submittedName>
</protein>
<evidence type="ECO:0000256" key="2">
    <source>
        <dbReference type="ARBA" id="ARBA00010488"/>
    </source>
</evidence>
<sequence>MLGWQAIYKHARNLENKDDWQAAAAAYERLLRSGESENPKVVFRLGHAYFRLNRLDEAKPLMARAVTLQPDNAAWHYRLGFVLERQKHFSEAIRHYQRALKIDPAQKSWLHRIETCEAHIVKARLDMVVKGKGPTWQITEVLEAGLASHSGDPVWAERLGDAHFKMGRYAQAADAYARSARIRPEEAKYHFKEGWAWQLTGDEHSSERAYEMAVSLDTRLGAREWGVGAFFQARGQWPLAASSYEKTIRSGKNTSDLYYRLGIARQKIYDWEGAASAFRAGLKIDPASETLYWRLGLSYERMGDLVKAEENYTRSLGSTLPGSRYWKYRLGHVLRQQGKYKEASLAYYLSREDDQPPIGPAGLGNSYLEEALERDLMIVKTTQSAPSLKNFGLRAEALGCFTVAAAAYASAAERSSSYDAELYFRLGRTFMLGGRHEEASAAFAEIRQFKRPHAVDTAQYMKNKTQKQGMFYTEYMETLSIQDHTIVYESGHGTAIAGNPLQLFRNISDDPRFESYKHVWVLDSGKDIPAELFGRPDVIFAPRDSDLYLRYLATARYLINDNTFPPYFIRREGQAYLNTWHGTPLKTLGRDIKSGVLDHKNAARNFLHATHIIAPNRFTADCLIDKYDVAGLFSGQLAVTGYPRVDATLNATAERRQALRDRLGVPAGRRVVLYAPTWRGSLADRSLDSDRLLNDVEALGSGEWHFLYRGHTMTSDRAKGALLDLHTVPTEIDTNDLLAIVDVLITDYSSIFFDFIPTGRPIVYYTHDLETYESERGLYFDLKSMPGTVCHDLDAVIKSVTDAVMSPHSAHKSAMHLQRELEFCPLEDGRSSSRVLEFFFFESDECVIPNQQDDKRNVLLFQGSFLPNGITTSYLNLVSHIDQKENNVYVVVDPDALASQPARLEKFAQNPSHVRVLARVGNHVLTPEERWVIDKMNAQHNVSSAEMWEIINRAFAREFRRVFGASVFDSVICFEGYARFWAALFGNAPLDQAKKSIYLHNDMYKEWQNRFEYLEANFRLFKNFDSLISVTESVGEENAGRLSDKFGLDKEAFTFCNNLVNPDETLRMAEEPLDVDIASWVKDGDTLFVTLGRLSPEKGHAKLIQAFAQVVQEQPRAKLAILGDGPLHESLQRLIDTLGIQRKVLLAGRRTNPFAILKNADCFVFSSDYEGQGLVVLEALILDRPVISTDVVGPRSVLEGGYGLLVENSVDGLARGFHRFFRGDIPHEPFNYEAYQKDALEKFAAIAL</sequence>
<dbReference type="SMART" id="SM00028">
    <property type="entry name" value="TPR"/>
    <property type="match status" value="8"/>
</dbReference>
<evidence type="ECO:0000313" key="10">
    <source>
        <dbReference type="Proteomes" id="UP001059859"/>
    </source>
</evidence>
<keyword evidence="6" id="KW-0472">Membrane</keyword>
<dbReference type="EMBL" id="CP104275">
    <property type="protein sequence ID" value="UWX96108.1"/>
    <property type="molecule type" value="Genomic_DNA"/>
</dbReference>
<evidence type="ECO:0000256" key="5">
    <source>
        <dbReference type="ARBA" id="ARBA00022944"/>
    </source>
</evidence>
<dbReference type="SUPFAM" id="SSF53756">
    <property type="entry name" value="UDP-Glycosyltransferase/glycogen phosphorylase"/>
    <property type="match status" value="2"/>
</dbReference>
<evidence type="ECO:0000256" key="7">
    <source>
        <dbReference type="PROSITE-ProRule" id="PRU00339"/>
    </source>
</evidence>
<feature type="domain" description="Glycosyl transferase family 1" evidence="8">
    <location>
        <begin position="1082"/>
        <end position="1236"/>
    </location>
</feature>
<keyword evidence="4" id="KW-0808">Transferase</keyword>
<comment type="subcellular location">
    <subcellularLocation>
        <location evidence="1">Cell membrane</location>
        <topology evidence="1">Peripheral membrane protein</topology>
    </subcellularLocation>
</comment>
<dbReference type="InterPro" id="IPR051612">
    <property type="entry name" value="Teichoic_Acid_Biosynth"/>
</dbReference>
<dbReference type="InterPro" id="IPR019734">
    <property type="entry name" value="TPR_rpt"/>
</dbReference>
<keyword evidence="7" id="KW-0802">TPR repeat</keyword>
<comment type="similarity">
    <text evidence="2">Belongs to the CDP-glycerol glycerophosphotransferase family.</text>
</comment>
<evidence type="ECO:0000256" key="1">
    <source>
        <dbReference type="ARBA" id="ARBA00004202"/>
    </source>
</evidence>
<evidence type="ECO:0000256" key="3">
    <source>
        <dbReference type="ARBA" id="ARBA00022475"/>
    </source>
</evidence>
<dbReference type="PANTHER" id="PTHR37316:SF3">
    <property type="entry name" value="TEICHOIC ACID GLYCEROL-PHOSPHATE TRANSFERASE"/>
    <property type="match status" value="1"/>
</dbReference>
<dbReference type="RefSeq" id="WP_260651515.1">
    <property type="nucleotide sequence ID" value="NZ_CP104275.1"/>
</dbReference>
<dbReference type="Pfam" id="PF13174">
    <property type="entry name" value="TPR_6"/>
    <property type="match status" value="1"/>
</dbReference>
<dbReference type="CDD" id="cd03811">
    <property type="entry name" value="GT4_GT28_WabH-like"/>
    <property type="match status" value="1"/>
</dbReference>
<evidence type="ECO:0000259" key="8">
    <source>
        <dbReference type="Pfam" id="PF00534"/>
    </source>
</evidence>
<dbReference type="InterPro" id="IPR043149">
    <property type="entry name" value="TagF_N"/>
</dbReference>
<dbReference type="InterPro" id="IPR011990">
    <property type="entry name" value="TPR-like_helical_dom_sf"/>
</dbReference>
<dbReference type="InterPro" id="IPR001296">
    <property type="entry name" value="Glyco_trans_1"/>
</dbReference>
<dbReference type="InterPro" id="IPR043148">
    <property type="entry name" value="TagF_C"/>
</dbReference>
<evidence type="ECO:0000256" key="6">
    <source>
        <dbReference type="ARBA" id="ARBA00023136"/>
    </source>
</evidence>
<dbReference type="Pfam" id="PF00534">
    <property type="entry name" value="Glycos_transf_1"/>
    <property type="match status" value="1"/>
</dbReference>
<keyword evidence="3" id="KW-1003">Cell membrane</keyword>
<dbReference type="PANTHER" id="PTHR37316">
    <property type="entry name" value="TEICHOIC ACID GLYCEROL-PHOSPHATE PRIMASE"/>
    <property type="match status" value="1"/>
</dbReference>
<gene>
    <name evidence="9" type="ORF">N2K95_10495</name>
</gene>
<feature type="repeat" description="TPR" evidence="7">
    <location>
        <begin position="73"/>
        <end position="106"/>
    </location>
</feature>
<keyword evidence="5" id="KW-0777">Teichoic acid biosynthesis</keyword>
<name>A0ABY5YMG0_9MICC</name>
<dbReference type="Pfam" id="PF04464">
    <property type="entry name" value="Glyphos_transf"/>
    <property type="match status" value="1"/>
</dbReference>
<dbReference type="SUPFAM" id="SSF48452">
    <property type="entry name" value="TPR-like"/>
    <property type="match status" value="3"/>
</dbReference>
<dbReference type="Gene3D" id="1.25.40.10">
    <property type="entry name" value="Tetratricopeptide repeat domain"/>
    <property type="match status" value="2"/>
</dbReference>
<dbReference type="PROSITE" id="PS50005">
    <property type="entry name" value="TPR"/>
    <property type="match status" value="4"/>
</dbReference>
<evidence type="ECO:0000256" key="4">
    <source>
        <dbReference type="ARBA" id="ARBA00022679"/>
    </source>
</evidence>
<feature type="repeat" description="TPR" evidence="7">
    <location>
        <begin position="39"/>
        <end position="72"/>
    </location>
</feature>
<dbReference type="Gene3D" id="3.40.50.2000">
    <property type="entry name" value="Glycogen Phosphorylase B"/>
    <property type="match status" value="2"/>
</dbReference>
<feature type="repeat" description="TPR" evidence="7">
    <location>
        <begin position="255"/>
        <end position="288"/>
    </location>
</feature>
<keyword evidence="10" id="KW-1185">Reference proteome</keyword>
<dbReference type="Proteomes" id="UP001059859">
    <property type="component" value="Chromosome"/>
</dbReference>
<feature type="repeat" description="TPR" evidence="7">
    <location>
        <begin position="153"/>
        <end position="186"/>
    </location>
</feature>
<dbReference type="Gene3D" id="3.40.50.11820">
    <property type="match status" value="1"/>
</dbReference>
<organism evidence="9 10">
    <name type="scientific">Arthrobacter zhaoxinii</name>
    <dbReference type="NCBI Taxonomy" id="2964616"/>
    <lineage>
        <taxon>Bacteria</taxon>
        <taxon>Bacillati</taxon>
        <taxon>Actinomycetota</taxon>
        <taxon>Actinomycetes</taxon>
        <taxon>Micrococcales</taxon>
        <taxon>Micrococcaceae</taxon>
        <taxon>Arthrobacter</taxon>
    </lineage>
</organism>
<accession>A0ABY5YMG0</accession>
<evidence type="ECO:0000313" key="9">
    <source>
        <dbReference type="EMBL" id="UWX96108.1"/>
    </source>
</evidence>
<dbReference type="Gene3D" id="3.40.50.12580">
    <property type="match status" value="1"/>
</dbReference>